<evidence type="ECO:0000256" key="10">
    <source>
        <dbReference type="ARBA" id="ARBA00023136"/>
    </source>
</evidence>
<keyword evidence="16" id="KW-0175">Coiled coil</keyword>
<feature type="region of interest" description="Disordered" evidence="17">
    <location>
        <begin position="247"/>
        <end position="289"/>
    </location>
</feature>
<dbReference type="PROSITE" id="PS00889">
    <property type="entry name" value="CNMP_BINDING_2"/>
    <property type="match status" value="1"/>
</dbReference>
<dbReference type="FunFam" id="1.10.287.70:FF:000072">
    <property type="entry name" value="Cyclic nucleotide gated channel beta 3"/>
    <property type="match status" value="1"/>
</dbReference>
<feature type="transmembrane region" description="Helical" evidence="18">
    <location>
        <begin position="734"/>
        <end position="755"/>
    </location>
</feature>
<keyword evidence="7 18" id="KW-1133">Transmembrane helix</keyword>
<dbReference type="InterPro" id="IPR000595">
    <property type="entry name" value="cNMP-bd_dom"/>
</dbReference>
<feature type="compositionally biased region" description="Pro residues" evidence="17">
    <location>
        <begin position="175"/>
        <end position="187"/>
    </location>
</feature>
<feature type="compositionally biased region" description="Acidic residues" evidence="17">
    <location>
        <begin position="360"/>
        <end position="381"/>
    </location>
</feature>
<evidence type="ECO:0000313" key="21">
    <source>
        <dbReference type="Proteomes" id="UP000264840"/>
    </source>
</evidence>
<evidence type="ECO:0000259" key="19">
    <source>
        <dbReference type="PROSITE" id="PS50042"/>
    </source>
</evidence>
<comment type="catalytic activity">
    <reaction evidence="14">
        <text>K(+)(in) = K(+)(out)</text>
        <dbReference type="Rhea" id="RHEA:29463"/>
        <dbReference type="ChEBI" id="CHEBI:29103"/>
    </reaction>
</comment>
<keyword evidence="13" id="KW-0844">Vision</keyword>
<dbReference type="GO" id="GO:0044877">
    <property type="term" value="F:protein-containing complex binding"/>
    <property type="evidence" value="ECO:0007669"/>
    <property type="project" value="TreeGrafter"/>
</dbReference>
<feature type="region of interest" description="Disordered" evidence="17">
    <location>
        <begin position="1"/>
        <end position="208"/>
    </location>
</feature>
<evidence type="ECO:0000256" key="2">
    <source>
        <dbReference type="ARBA" id="ARBA00022448"/>
    </source>
</evidence>
<keyword evidence="5 18" id="KW-0812">Transmembrane</keyword>
<feature type="region of interest" description="Disordered" evidence="17">
    <location>
        <begin position="347"/>
        <end position="494"/>
    </location>
</feature>
<dbReference type="GeneTree" id="ENSGT00940000162283"/>
<dbReference type="InterPro" id="IPR014710">
    <property type="entry name" value="RmlC-like_jellyroll"/>
</dbReference>
<feature type="compositionally biased region" description="Basic and acidic residues" evidence="17">
    <location>
        <begin position="428"/>
        <end position="439"/>
    </location>
</feature>
<keyword evidence="8" id="KW-0142">cGMP-binding</keyword>
<dbReference type="Gene3D" id="1.10.287.630">
    <property type="entry name" value="Helix hairpin bin"/>
    <property type="match status" value="1"/>
</dbReference>
<evidence type="ECO:0000256" key="5">
    <source>
        <dbReference type="ARBA" id="ARBA00022692"/>
    </source>
</evidence>
<feature type="transmembrane region" description="Helical" evidence="18">
    <location>
        <begin position="700"/>
        <end position="722"/>
    </location>
</feature>
<comment type="catalytic activity">
    <reaction evidence="15">
        <text>Na(+)(in) = Na(+)(out)</text>
        <dbReference type="Rhea" id="RHEA:34963"/>
        <dbReference type="ChEBI" id="CHEBI:29101"/>
    </reaction>
</comment>
<feature type="compositionally biased region" description="Basic and acidic residues" evidence="17">
    <location>
        <begin position="387"/>
        <end position="407"/>
    </location>
</feature>
<evidence type="ECO:0000256" key="13">
    <source>
        <dbReference type="ARBA" id="ARBA00023305"/>
    </source>
</evidence>
<accession>A0A3Q2XHX0</accession>
<dbReference type="Pfam" id="PF00027">
    <property type="entry name" value="cNMP_binding"/>
    <property type="match status" value="1"/>
</dbReference>
<name>A0A3Q2XHX0_HAPBU</name>
<comment type="subcellular location">
    <subcellularLocation>
        <location evidence="1">Membrane</location>
        <topology evidence="1">Multi-pass membrane protein</topology>
    </subcellularLocation>
</comment>
<dbReference type="InterPro" id="IPR050866">
    <property type="entry name" value="CNG_cation_channel"/>
</dbReference>
<evidence type="ECO:0000256" key="11">
    <source>
        <dbReference type="ARBA" id="ARBA00023286"/>
    </source>
</evidence>
<evidence type="ECO:0000256" key="14">
    <source>
        <dbReference type="ARBA" id="ARBA00034430"/>
    </source>
</evidence>
<reference evidence="20" key="1">
    <citation type="submission" date="2025-08" db="UniProtKB">
        <authorList>
            <consortium name="Ensembl"/>
        </authorList>
    </citation>
    <scope>IDENTIFICATION</scope>
</reference>
<feature type="transmembrane region" description="Helical" evidence="18">
    <location>
        <begin position="788"/>
        <end position="807"/>
    </location>
</feature>
<feature type="region of interest" description="Disordered" evidence="17">
    <location>
        <begin position="1184"/>
        <end position="1274"/>
    </location>
</feature>
<feature type="region of interest" description="Disordered" evidence="17">
    <location>
        <begin position="603"/>
        <end position="653"/>
    </location>
</feature>
<keyword evidence="4" id="KW-0716">Sensory transduction</keyword>
<dbReference type="GO" id="GO:0005886">
    <property type="term" value="C:plasma membrane"/>
    <property type="evidence" value="ECO:0007669"/>
    <property type="project" value="TreeGrafter"/>
</dbReference>
<dbReference type="SMART" id="SM00100">
    <property type="entry name" value="cNMP"/>
    <property type="match status" value="1"/>
</dbReference>
<organism evidence="20 21">
    <name type="scientific">Haplochromis burtoni</name>
    <name type="common">Burton's mouthbrooder</name>
    <name type="synonym">Chromis burtoni</name>
    <dbReference type="NCBI Taxonomy" id="8153"/>
    <lineage>
        <taxon>Eukaryota</taxon>
        <taxon>Metazoa</taxon>
        <taxon>Chordata</taxon>
        <taxon>Craniata</taxon>
        <taxon>Vertebrata</taxon>
        <taxon>Euteleostomi</taxon>
        <taxon>Actinopterygii</taxon>
        <taxon>Neopterygii</taxon>
        <taxon>Teleostei</taxon>
        <taxon>Neoteleostei</taxon>
        <taxon>Acanthomorphata</taxon>
        <taxon>Ovalentaria</taxon>
        <taxon>Cichlomorphae</taxon>
        <taxon>Cichliformes</taxon>
        <taxon>Cichlidae</taxon>
        <taxon>African cichlids</taxon>
        <taxon>Pseudocrenilabrinae</taxon>
        <taxon>Haplochromini</taxon>
        <taxon>Haplochromis</taxon>
    </lineage>
</organism>
<dbReference type="SUPFAM" id="SSF81324">
    <property type="entry name" value="Voltage-gated potassium channels"/>
    <property type="match status" value="1"/>
</dbReference>
<keyword evidence="3" id="KW-0140">cGMP</keyword>
<keyword evidence="12" id="KW-0407">Ion channel</keyword>
<dbReference type="CDD" id="cd00038">
    <property type="entry name" value="CAP_ED"/>
    <property type="match status" value="1"/>
</dbReference>
<keyword evidence="10 18" id="KW-0472">Membrane</keyword>
<evidence type="ECO:0000256" key="4">
    <source>
        <dbReference type="ARBA" id="ARBA00022606"/>
    </source>
</evidence>
<feature type="compositionally biased region" description="Low complexity" evidence="17">
    <location>
        <begin position="475"/>
        <end position="486"/>
    </location>
</feature>
<feature type="compositionally biased region" description="Pro residues" evidence="17">
    <location>
        <begin position="625"/>
        <end position="636"/>
    </location>
</feature>
<dbReference type="GO" id="GO:0001750">
    <property type="term" value="C:photoreceptor outer segment"/>
    <property type="evidence" value="ECO:0007669"/>
    <property type="project" value="TreeGrafter"/>
</dbReference>
<feature type="region of interest" description="Disordered" evidence="17">
    <location>
        <begin position="1128"/>
        <end position="1155"/>
    </location>
</feature>
<dbReference type="GO" id="GO:0001895">
    <property type="term" value="P:retina homeostasis"/>
    <property type="evidence" value="ECO:0007669"/>
    <property type="project" value="TreeGrafter"/>
</dbReference>
<dbReference type="GO" id="GO:0007601">
    <property type="term" value="P:visual perception"/>
    <property type="evidence" value="ECO:0007669"/>
    <property type="project" value="UniProtKB-KW"/>
</dbReference>
<evidence type="ECO:0000256" key="3">
    <source>
        <dbReference type="ARBA" id="ARBA00022535"/>
    </source>
</evidence>
<feature type="compositionally biased region" description="Pro residues" evidence="17">
    <location>
        <begin position="1195"/>
        <end position="1204"/>
    </location>
</feature>
<sequence>MLSWVVKVVPQPPEPKKSEEQKDAAPPPAPAPPPAAAPPPVTEKKVKFQDEVKSETPKAEKPMQEPQTGAENGKGMIAWISQGLEKVVPQPELKSKEPPTAEQPAEVRQAAPAPAAEPPVTVVEVKPDRDDKTENKPPSMIDWIKQGIEKVVPQPEIHVRSKTEAEAPAPAKAEAPPPAPPPVPKPAPETEKSTKEAEEPPNMMGWIVNGIGRMLPQPVQKSDAGNDEVQTISIIQKNTDLVLEDIEQEEVKETKPEVKEEPQLEKKEDVKSSKKETGDAESQVDELSPLIDSIKKEAGEAVLAHMEERLQQERLEAARVAEEMARKAAEEAVRQLEVEHSAKIVIETLPESNEQLPNILEEENEDDPELQNLQEDSEDSTENQSPEENKVTEEDKIKTTVEEETKSDQCMVDVCPAEDEIKATTQVEKVEPAPDETHKPPTPPTESEAPEEATPSTDAEPVSQQPEPLPPETPPTTTDQTSTAEEGGCGENCSKRLAEASELKVEAMDVMEGKGLNIPQIITTPEPEPNNLTAPELSVAGDVSADEDDPELLRIGLKVWTTQGDHLSADDETRPLSATSVGSVVVQDRLNELVRLFKGRTERQKERLIDPDESEEESPAASPSKAPPPPPPPPPPGEEKKDTAAGGGEEEKEEEKEFKFELLGYEVKIPNLPKLPPMPGWLRAILEFRFPSSIDPFTDLIYVIWLFFVVAAWNWNVWLIPVRWAFPYQTPENIHLWLLADYTFDLIYIIDILVFQPRLQFVRGGDIVCDKKDMREHYMTTERFKMDIISLFPLEVFYYFTGVNSLLRFPRLLKYMVFSEFNDRMESVMKKAYIYRVIRTSMYLLYSLHINACLFYWGSDYEGLGSTKWVYNGKGNAYIRCYYFAVKTLITIGGLPDPTTVFEICFQLINYFVGVFAFSIMIGQMRDVVGAATAGENYYRACMDSTVKYMTSYNIPREVQNRIKTWYDYTWKSQGMLDEQELLIQLPDKMRMDIAVDVNYAIVSKVALFQGCDRQMVFDMLMRLKSVVYLPGDFVCKKGEIGREMYIIKQGEVQVVGGPDLQTVFVTIRAGSVFGEISLLAGGGGNRRTANVKAHGFANLFILDKKDLAEILVHYPESEKLLRKKAKKMLTKDKKPEEKEEGKGAKTVIPPRPDTPEMFKAALKVTEQAGIEGTFAKLKKAYKPSEAGEAQAPPSISPIPPPSPMHRRSPVPLSPAPEDGEETVAETADSSVIIRMTPRHKGEEVLTVEMKAGERGGAEEKVETKEKEEEPSKE</sequence>
<keyword evidence="6" id="KW-0547">Nucleotide-binding</keyword>
<dbReference type="SUPFAM" id="SSF51206">
    <property type="entry name" value="cAMP-binding domain-like"/>
    <property type="match status" value="1"/>
</dbReference>
<dbReference type="InterPro" id="IPR018490">
    <property type="entry name" value="cNMP-bd_dom_sf"/>
</dbReference>
<reference evidence="20" key="2">
    <citation type="submission" date="2025-09" db="UniProtKB">
        <authorList>
            <consortium name="Ensembl"/>
        </authorList>
    </citation>
    <scope>IDENTIFICATION</scope>
</reference>
<dbReference type="GO" id="GO:0030553">
    <property type="term" value="F:cGMP binding"/>
    <property type="evidence" value="ECO:0007669"/>
    <property type="project" value="UniProtKB-KW"/>
</dbReference>
<feature type="compositionally biased region" description="Basic and acidic residues" evidence="17">
    <location>
        <begin position="42"/>
        <end position="63"/>
    </location>
</feature>
<keyword evidence="21" id="KW-1185">Reference proteome</keyword>
<dbReference type="FunFam" id="1.10.287.630:FF:000001">
    <property type="entry name" value="Cyclic nucleotide-gated channel alpha 3"/>
    <property type="match status" value="1"/>
</dbReference>
<dbReference type="GO" id="GO:0005223">
    <property type="term" value="F:intracellularly cGMP-activated cation channel activity"/>
    <property type="evidence" value="ECO:0007669"/>
    <property type="project" value="TreeGrafter"/>
</dbReference>
<evidence type="ECO:0000256" key="9">
    <source>
        <dbReference type="ARBA" id="ARBA00023065"/>
    </source>
</evidence>
<evidence type="ECO:0000256" key="7">
    <source>
        <dbReference type="ARBA" id="ARBA00022989"/>
    </source>
</evidence>
<keyword evidence="2" id="KW-0813">Transport</keyword>
<feature type="compositionally biased region" description="Basic and acidic residues" evidence="17">
    <location>
        <begin position="1130"/>
        <end position="1144"/>
    </location>
</feature>
<evidence type="ECO:0000256" key="12">
    <source>
        <dbReference type="ARBA" id="ARBA00023303"/>
    </source>
</evidence>
<evidence type="ECO:0000256" key="15">
    <source>
        <dbReference type="ARBA" id="ARBA00036239"/>
    </source>
</evidence>
<evidence type="ECO:0000256" key="16">
    <source>
        <dbReference type="SAM" id="Coils"/>
    </source>
</evidence>
<evidence type="ECO:0000256" key="1">
    <source>
        <dbReference type="ARBA" id="ARBA00004141"/>
    </source>
</evidence>
<evidence type="ECO:0000313" key="20">
    <source>
        <dbReference type="Ensembl" id="ENSHBUP00000035115.1"/>
    </source>
</evidence>
<dbReference type="FunFam" id="2.60.120.10:FF:000020">
    <property type="entry name" value="Cyclic nucleotide-gated channel beta 3"/>
    <property type="match status" value="1"/>
</dbReference>
<dbReference type="InterPro" id="IPR018488">
    <property type="entry name" value="cNMP-bd_CS"/>
</dbReference>
<dbReference type="PROSITE" id="PS50042">
    <property type="entry name" value="CNMP_BINDING_3"/>
    <property type="match status" value="1"/>
</dbReference>
<evidence type="ECO:0000256" key="6">
    <source>
        <dbReference type="ARBA" id="ARBA00022741"/>
    </source>
</evidence>
<feature type="compositionally biased region" description="Low complexity" evidence="17">
    <location>
        <begin position="102"/>
        <end position="124"/>
    </location>
</feature>
<proteinExistence type="predicted"/>
<evidence type="ECO:0000256" key="18">
    <source>
        <dbReference type="SAM" id="Phobius"/>
    </source>
</evidence>
<evidence type="ECO:0000256" key="8">
    <source>
        <dbReference type="ARBA" id="ARBA00022992"/>
    </source>
</evidence>
<feature type="transmembrane region" description="Helical" evidence="18">
    <location>
        <begin position="833"/>
        <end position="857"/>
    </location>
</feature>
<dbReference type="PANTHER" id="PTHR45638">
    <property type="entry name" value="CYCLIC NUCLEOTIDE-GATED CATION CHANNEL SUBUNIT A"/>
    <property type="match status" value="1"/>
</dbReference>
<feature type="compositionally biased region" description="Basic and acidic residues" evidence="17">
    <location>
        <begin position="14"/>
        <end position="23"/>
    </location>
</feature>
<dbReference type="Proteomes" id="UP000264840">
    <property type="component" value="Unplaced"/>
</dbReference>
<dbReference type="Gene3D" id="1.10.287.70">
    <property type="match status" value="1"/>
</dbReference>
<dbReference type="AlphaFoldDB" id="A0A3Q2XHX0"/>
<dbReference type="GO" id="GO:0005222">
    <property type="term" value="F:intracellularly cAMP-activated cation channel activity"/>
    <property type="evidence" value="ECO:0007669"/>
    <property type="project" value="TreeGrafter"/>
</dbReference>
<feature type="compositionally biased region" description="Basic and acidic residues" evidence="17">
    <location>
        <begin position="1251"/>
        <end position="1274"/>
    </location>
</feature>
<feature type="compositionally biased region" description="Pro residues" evidence="17">
    <location>
        <begin position="25"/>
        <end position="41"/>
    </location>
</feature>
<feature type="compositionally biased region" description="Basic and acidic residues" evidence="17">
    <location>
        <begin position="125"/>
        <end position="135"/>
    </location>
</feature>
<feature type="transmembrane region" description="Helical" evidence="18">
    <location>
        <begin position="908"/>
        <end position="925"/>
    </location>
</feature>
<keyword evidence="9" id="KW-0406">Ion transport</keyword>
<dbReference type="PROSITE" id="PS00888">
    <property type="entry name" value="CNMP_BINDING_1"/>
    <property type="match status" value="1"/>
</dbReference>
<evidence type="ECO:0000256" key="17">
    <source>
        <dbReference type="SAM" id="MobiDB-lite"/>
    </source>
</evidence>
<feature type="domain" description="Cyclic nucleotide-binding" evidence="19">
    <location>
        <begin position="1008"/>
        <end position="1112"/>
    </location>
</feature>
<keyword evidence="11" id="KW-1071">Ligand-gated ion channel</keyword>
<feature type="compositionally biased region" description="Basic and acidic residues" evidence="17">
    <location>
        <begin position="188"/>
        <end position="198"/>
    </location>
</feature>
<dbReference type="Ensembl" id="ENSHBUT00000030523.1">
    <property type="protein sequence ID" value="ENSHBUP00000035115.1"/>
    <property type="gene ID" value="ENSHBUG00000000708.1"/>
</dbReference>
<protein>
    <submittedName>
        <fullName evidence="20">Cyclic nucleotide gated channel subunit beta 1</fullName>
    </submittedName>
</protein>
<dbReference type="GO" id="GO:0017071">
    <property type="term" value="C:intracellular cyclic nucleotide activated cation channel complex"/>
    <property type="evidence" value="ECO:0007669"/>
    <property type="project" value="TreeGrafter"/>
</dbReference>
<dbReference type="PANTHER" id="PTHR45638:SF16">
    <property type="entry name" value="CYCLIC NUCLEOTIDE-GATED CATION CHANNEL BETA-1"/>
    <property type="match status" value="1"/>
</dbReference>
<feature type="coiled-coil region" evidence="16">
    <location>
        <begin position="296"/>
        <end position="339"/>
    </location>
</feature>
<dbReference type="Gene3D" id="2.60.120.10">
    <property type="entry name" value="Jelly Rolls"/>
    <property type="match status" value="1"/>
</dbReference>
<feature type="compositionally biased region" description="Basic and acidic residues" evidence="17">
    <location>
        <begin position="249"/>
        <end position="278"/>
    </location>
</feature>